<sequence length="155" mass="17150">MIRDWFFEPKLRSLSSPKNCQPAQGGRRRIGLSLEDSSISSNNLICSLSIVNFGTRPVQLCYQLLLFLVELLDRPNFFNQSSPTSSKTRSTQTKKLEELGLILRSFISRLTLVTPKYCSQNAITALIVLLGASSSSLSKGLNNPGLCVWTLLILG</sequence>
<evidence type="ECO:0000313" key="1">
    <source>
        <dbReference type="EMBL" id="WAQ84000.1"/>
    </source>
</evidence>
<accession>A0ABY7CGW8</accession>
<gene>
    <name evidence="1" type="ORF">PtA15_4A451</name>
</gene>
<dbReference type="RefSeq" id="XP_053019555.1">
    <property type="nucleotide sequence ID" value="XM_053168336.1"/>
</dbReference>
<evidence type="ECO:0000313" key="2">
    <source>
        <dbReference type="Proteomes" id="UP001164743"/>
    </source>
</evidence>
<dbReference type="GeneID" id="77809231"/>
<protein>
    <submittedName>
        <fullName evidence="1">Uncharacterized protein</fullName>
    </submittedName>
</protein>
<dbReference type="Proteomes" id="UP001164743">
    <property type="component" value="Chromosome 4A"/>
</dbReference>
<dbReference type="EMBL" id="CP110424">
    <property type="protein sequence ID" value="WAQ84000.1"/>
    <property type="molecule type" value="Genomic_DNA"/>
</dbReference>
<reference evidence="1" key="1">
    <citation type="submission" date="2022-10" db="EMBL/GenBank/DDBJ databases">
        <title>Puccinia triticina Genome sequencing and assembly.</title>
        <authorList>
            <person name="Li C."/>
        </authorList>
    </citation>
    <scope>NUCLEOTIDE SEQUENCE</scope>
    <source>
        <strain evidence="1">Pt15</strain>
    </source>
</reference>
<proteinExistence type="predicted"/>
<name>A0ABY7CGW8_9BASI</name>
<keyword evidence="2" id="KW-1185">Reference proteome</keyword>
<organism evidence="1 2">
    <name type="scientific">Puccinia triticina</name>
    <dbReference type="NCBI Taxonomy" id="208348"/>
    <lineage>
        <taxon>Eukaryota</taxon>
        <taxon>Fungi</taxon>
        <taxon>Dikarya</taxon>
        <taxon>Basidiomycota</taxon>
        <taxon>Pucciniomycotina</taxon>
        <taxon>Pucciniomycetes</taxon>
        <taxon>Pucciniales</taxon>
        <taxon>Pucciniaceae</taxon>
        <taxon>Puccinia</taxon>
    </lineage>
</organism>